<dbReference type="SMART" id="SM00353">
    <property type="entry name" value="HLH"/>
    <property type="match status" value="1"/>
</dbReference>
<evidence type="ECO:0000256" key="3">
    <source>
        <dbReference type="ARBA" id="ARBA00023125"/>
    </source>
</evidence>
<feature type="compositionally biased region" description="Basic and acidic residues" evidence="10">
    <location>
        <begin position="200"/>
        <end position="209"/>
    </location>
</feature>
<evidence type="ECO:0000313" key="12">
    <source>
        <dbReference type="Ensembl" id="ENSCCRP00015113603.1"/>
    </source>
</evidence>
<dbReference type="Pfam" id="PF01056">
    <property type="entry name" value="Myc_N"/>
    <property type="match status" value="1"/>
</dbReference>
<dbReference type="InterPro" id="IPR050433">
    <property type="entry name" value="Myc_transcription_factors"/>
</dbReference>
<dbReference type="Pfam" id="PF00010">
    <property type="entry name" value="HLH"/>
    <property type="match status" value="1"/>
</dbReference>
<dbReference type="CDD" id="cd11400">
    <property type="entry name" value="bHLHzip_Myc"/>
    <property type="match status" value="1"/>
</dbReference>
<reference evidence="12" key="1">
    <citation type="submission" date="2025-08" db="UniProtKB">
        <authorList>
            <consortium name="Ensembl"/>
        </authorList>
    </citation>
    <scope>IDENTIFICATION</scope>
</reference>
<dbReference type="AlphaFoldDB" id="A0A8C2B1G7"/>
<dbReference type="InterPro" id="IPR011598">
    <property type="entry name" value="bHLH_dom"/>
</dbReference>
<dbReference type="PANTHER" id="PTHR45851">
    <property type="entry name" value="MYC PROTO-ONCOGENE"/>
    <property type="match status" value="1"/>
</dbReference>
<keyword evidence="6 8" id="KW-0539">Nucleus</keyword>
<evidence type="ECO:0000256" key="8">
    <source>
        <dbReference type="PIRNR" id="PIRNR001705"/>
    </source>
</evidence>
<comment type="subcellular location">
    <subcellularLocation>
        <location evidence="2 8">Nucleus</location>
    </subcellularLocation>
</comment>
<dbReference type="FunFam" id="4.10.280.10:FF:000019">
    <property type="entry name" value="Myc proto-oncogene protein"/>
    <property type="match status" value="1"/>
</dbReference>
<evidence type="ECO:0000256" key="5">
    <source>
        <dbReference type="ARBA" id="ARBA00023180"/>
    </source>
</evidence>
<dbReference type="InterPro" id="IPR002418">
    <property type="entry name" value="Tscrpt_reg_Myc"/>
</dbReference>
<name>A0A8C2B1G7_CYPCA</name>
<evidence type="ECO:0000256" key="2">
    <source>
        <dbReference type="ARBA" id="ARBA00004123"/>
    </source>
</evidence>
<feature type="compositionally biased region" description="Polar residues" evidence="10">
    <location>
        <begin position="252"/>
        <end position="262"/>
    </location>
</feature>
<evidence type="ECO:0000313" key="13">
    <source>
        <dbReference type="Proteomes" id="UP000694700"/>
    </source>
</evidence>
<feature type="compositionally biased region" description="Pro residues" evidence="10">
    <location>
        <begin position="230"/>
        <end position="240"/>
    </location>
</feature>
<feature type="coiled-coil region" evidence="9">
    <location>
        <begin position="317"/>
        <end position="358"/>
    </location>
</feature>
<comment type="function">
    <text evidence="1">Transcription factor that binds DNA in a non-specific manner, yet also specifically recognizes the core sequence 5'-CAC[GA]TG-3'. Activates the transcription of growth-related genes.</text>
</comment>
<keyword evidence="4" id="KW-0010">Activator</keyword>
<evidence type="ECO:0000256" key="6">
    <source>
        <dbReference type="ARBA" id="ARBA00023242"/>
    </source>
</evidence>
<feature type="compositionally biased region" description="Basic and acidic residues" evidence="10">
    <location>
        <begin position="275"/>
        <end position="285"/>
    </location>
</feature>
<feature type="domain" description="BHLH" evidence="11">
    <location>
        <begin position="275"/>
        <end position="327"/>
    </location>
</feature>
<evidence type="ECO:0000256" key="4">
    <source>
        <dbReference type="ARBA" id="ARBA00023159"/>
    </source>
</evidence>
<feature type="region of interest" description="Disordered" evidence="10">
    <location>
        <begin position="223"/>
        <end position="285"/>
    </location>
</feature>
<protein>
    <submittedName>
        <fullName evidence="12">Myelocytomatosis oncogene homolog</fullName>
    </submittedName>
</protein>
<dbReference type="PRINTS" id="PR00044">
    <property type="entry name" value="LEUZIPPRMYC"/>
</dbReference>
<keyword evidence="5" id="KW-0325">Glycoprotein</keyword>
<comment type="subunit">
    <text evidence="7">Efficient DNA binding requires dimerization with another bHLH protein. Binds DNA as a heterodimer with MAX.</text>
</comment>
<dbReference type="SUPFAM" id="SSF47459">
    <property type="entry name" value="HLH, helix-loop-helix DNA-binding domain"/>
    <property type="match status" value="1"/>
</dbReference>
<dbReference type="Ensembl" id="ENSCCRT00015117190.1">
    <property type="protein sequence ID" value="ENSCCRP00015113603.1"/>
    <property type="gene ID" value="ENSCCRG00015044955.1"/>
</dbReference>
<dbReference type="GO" id="GO:0003700">
    <property type="term" value="F:DNA-binding transcription factor activity"/>
    <property type="evidence" value="ECO:0007669"/>
    <property type="project" value="InterPro"/>
</dbReference>
<keyword evidence="3 8" id="KW-0238">DNA-binding</keyword>
<dbReference type="InterPro" id="IPR036638">
    <property type="entry name" value="HLH_DNA-bd_sf"/>
</dbReference>
<dbReference type="InterPro" id="IPR012682">
    <property type="entry name" value="Tscrpt_reg_Myc_N"/>
</dbReference>
<evidence type="ECO:0000256" key="10">
    <source>
        <dbReference type="SAM" id="MobiDB-lite"/>
    </source>
</evidence>
<dbReference type="Proteomes" id="UP000694700">
    <property type="component" value="Unplaced"/>
</dbReference>
<dbReference type="GO" id="GO:0002244">
    <property type="term" value="P:hematopoietic progenitor cell differentiation"/>
    <property type="evidence" value="ECO:0007669"/>
    <property type="project" value="UniProtKB-ARBA"/>
</dbReference>
<accession>A0A8C2B1G7</accession>
<feature type="region of interest" description="Disordered" evidence="10">
    <location>
        <begin position="150"/>
        <end position="209"/>
    </location>
</feature>
<dbReference type="GO" id="GO:0003677">
    <property type="term" value="F:DNA binding"/>
    <property type="evidence" value="ECO:0007669"/>
    <property type="project" value="UniProtKB-UniRule"/>
</dbReference>
<keyword evidence="9" id="KW-0175">Coiled coil</keyword>
<dbReference type="PROSITE" id="PS50888">
    <property type="entry name" value="BHLH"/>
    <property type="match status" value="1"/>
</dbReference>
<evidence type="ECO:0000256" key="7">
    <source>
        <dbReference type="ARBA" id="ARBA00025872"/>
    </source>
</evidence>
<organism evidence="12 13">
    <name type="scientific">Cyprinus carpio</name>
    <name type="common">Common carp</name>
    <dbReference type="NCBI Taxonomy" id="7962"/>
    <lineage>
        <taxon>Eukaryota</taxon>
        <taxon>Metazoa</taxon>
        <taxon>Chordata</taxon>
        <taxon>Craniata</taxon>
        <taxon>Vertebrata</taxon>
        <taxon>Euteleostomi</taxon>
        <taxon>Actinopterygii</taxon>
        <taxon>Neopterygii</taxon>
        <taxon>Teleostei</taxon>
        <taxon>Ostariophysi</taxon>
        <taxon>Cypriniformes</taxon>
        <taxon>Cyprinidae</taxon>
        <taxon>Cyprininae</taxon>
        <taxon>Cyprinus</taxon>
    </lineage>
</organism>
<feature type="compositionally biased region" description="Polar residues" evidence="10">
    <location>
        <begin position="153"/>
        <end position="163"/>
    </location>
</feature>
<feature type="compositionally biased region" description="Low complexity" evidence="10">
    <location>
        <begin position="164"/>
        <end position="175"/>
    </location>
</feature>
<evidence type="ECO:0000256" key="1">
    <source>
        <dbReference type="ARBA" id="ARBA00003607"/>
    </source>
</evidence>
<dbReference type="GO" id="GO:0005634">
    <property type="term" value="C:nucleus"/>
    <property type="evidence" value="ECO:0007669"/>
    <property type="project" value="UniProtKB-SubCell"/>
</dbReference>
<sequence>MLQACSPSHDWLCDSEPLLFDDEFCLSLMKDLQSIPTPPQSPPMKAGLAKSLSTVDQLELVSELLIDDSDFLQLDWNFTGSASAADSDRLSDDCLWQSDKPSEDKLSAVLSTSPLLSDIDTEIFAEIAGSMLDCHNVALACQALESEDLPLDSQEQIESTSDYGSLSTGGESSTSDSEEEIDVVTVRRSNTLTRAQHQQQLEDSRREQQRALKRCHFEIQQQHNYAAPRPASPPPPPSPLKRPRGSGDSHRSAQSTGRSRSLASRPGVDTEDEEERRRTHNVMERQRRNELKNCFLRLRDNVPELSNNDKASKVVILKRAKESIRNLEMDNQRLKQKREKLRERQEQLKARLEQLKRL</sequence>
<evidence type="ECO:0000256" key="9">
    <source>
        <dbReference type="SAM" id="Coils"/>
    </source>
</evidence>
<feature type="compositionally biased region" description="Polar residues" evidence="10">
    <location>
        <begin position="187"/>
        <end position="199"/>
    </location>
</feature>
<dbReference type="Gene3D" id="4.10.280.10">
    <property type="entry name" value="Helix-loop-helix DNA-binding domain"/>
    <property type="match status" value="1"/>
</dbReference>
<dbReference type="GO" id="GO:0046983">
    <property type="term" value="F:protein dimerization activity"/>
    <property type="evidence" value="ECO:0007669"/>
    <property type="project" value="InterPro"/>
</dbReference>
<dbReference type="PIRSF" id="PIRSF001705">
    <property type="entry name" value="Myc_protein"/>
    <property type="match status" value="1"/>
</dbReference>
<evidence type="ECO:0000259" key="11">
    <source>
        <dbReference type="PROSITE" id="PS50888"/>
    </source>
</evidence>
<proteinExistence type="predicted"/>